<dbReference type="SUPFAM" id="SSF51110">
    <property type="entry name" value="alpha-D-mannose-specific plant lectins"/>
    <property type="match status" value="1"/>
</dbReference>
<evidence type="ECO:0000256" key="2">
    <source>
        <dbReference type="SAM" id="Phobius"/>
    </source>
</evidence>
<feature type="compositionally biased region" description="Polar residues" evidence="1">
    <location>
        <begin position="17"/>
        <end position="30"/>
    </location>
</feature>
<feature type="domain" description="Bulb-type lectin" evidence="3">
    <location>
        <begin position="314"/>
        <end position="439"/>
    </location>
</feature>
<evidence type="ECO:0000313" key="5">
    <source>
        <dbReference type="Proteomes" id="UP001295423"/>
    </source>
</evidence>
<keyword evidence="2" id="KW-0472">Membrane</keyword>
<feature type="region of interest" description="Disordered" evidence="1">
    <location>
        <begin position="150"/>
        <end position="233"/>
    </location>
</feature>
<feature type="compositionally biased region" description="Polar residues" evidence="1">
    <location>
        <begin position="44"/>
        <end position="79"/>
    </location>
</feature>
<evidence type="ECO:0000259" key="3">
    <source>
        <dbReference type="PROSITE" id="PS50927"/>
    </source>
</evidence>
<dbReference type="InterPro" id="IPR029052">
    <property type="entry name" value="Metallo-depent_PP-like"/>
</dbReference>
<feature type="compositionally biased region" description="Pro residues" evidence="1">
    <location>
        <begin position="447"/>
        <end position="467"/>
    </location>
</feature>
<sequence length="903" mass="101026">MKNQARSSKSGGGNGTAGKTRSPDSPTPTLSPRRGEKGHPPTPESQSWFGSAWNAMSGTPPRNSHQPPNQSTPTYTHSDLNGDHHYHGLDLPEDTMNGNSNSNTTPFRIQPRSRASTADQDDEEVIYMEKQPNTPLRNRSPMIQSYNASAANHARSLPGSGASTPLRNRSPKMTNRPPMLPSGGAVQSPRHIQQPDLSQPVKSHFRRPYSPVPVPSGEPFSRKVSKPSIENSSSSLRNNLGFLNKQRATLWTVLSILFLGPTVIIGGRFFMGPPPLVGINGEPLVSVGDGILMDNTMMDNAEHDHRSLSMYDTNTFLIQNQMLNAGDGKTVSVNNRIKLKQQRDGNLVLYDNGKALWSNRNNKGTSARTAYVTILQGDGNLITRSMTFDIRAMRWVTDVEWSSGSSKGNGEYLLMLTQDQKGLMIVRRSDSRVIWSTVSGAKVDAPAPVPRPTPRPTSRPVAPPPTPQVVTPKVTPYASQPGITSLNFPFPYTVPKNNDYNIQSGPMVGHTTHSSAKFWVYLGSGTPMQLVYWPKDSSEGKAVSLVPETSKRNAAIKTITGLRANTVYLYEIRIQNKWLAQGHFKTAPSPGQRSSFKYVLASCMDVKSDNHKNQPAWTEVLKKGVDFAMLAGDTIYLNHKDWMRDWTVLYHRIWFRYLQQRAEGHFARFIKQVPTYGTWDNHDYGHDYGDYVQAGKENSLKAWGHLWPNPYQGSSKGAGNYYMFSWGDVDFFVLDCRWYRNWDTGTLFGQPQLDWLEDELKASRATFKILISASDVMEESMSSDLRRIGRIVSRNNIDGVLFNSGDVHRNEYKSQSIDNWPYRVHQFTSSGVAVVWRRNFAIVNVNTAISNPEITVQFHSAVSSSQNTDWQNDRNLVCSRIGGKNRNQESRCTQTIRLSDLRA</sequence>
<keyword evidence="2" id="KW-0812">Transmembrane</keyword>
<dbReference type="PROSITE" id="PS50927">
    <property type="entry name" value="BULB_LECTIN"/>
    <property type="match status" value="1"/>
</dbReference>
<accession>A0AAD2FY70</accession>
<feature type="compositionally biased region" description="Polar residues" evidence="1">
    <location>
        <begin position="96"/>
        <end position="118"/>
    </location>
</feature>
<feature type="region of interest" description="Disordered" evidence="1">
    <location>
        <begin position="444"/>
        <end position="473"/>
    </location>
</feature>
<dbReference type="AlphaFoldDB" id="A0AAD2FY70"/>
<feature type="compositionally biased region" description="Basic and acidic residues" evidence="1">
    <location>
        <begin position="80"/>
        <end position="90"/>
    </location>
</feature>
<dbReference type="Proteomes" id="UP001295423">
    <property type="component" value="Unassembled WGS sequence"/>
</dbReference>
<dbReference type="PANTHER" id="PTHR33987:SF1">
    <property type="entry name" value="CALCINEURIN-LIKE METALLO-PHOSPHOESTERASE SUPERFAMILY PROTEIN"/>
    <property type="match status" value="1"/>
</dbReference>
<dbReference type="Gene3D" id="2.90.10.10">
    <property type="entry name" value="Bulb-type lectin domain"/>
    <property type="match status" value="1"/>
</dbReference>
<dbReference type="InterPro" id="IPR001480">
    <property type="entry name" value="Bulb-type_lectin_dom"/>
</dbReference>
<feature type="compositionally biased region" description="Polar residues" evidence="1">
    <location>
        <begin position="161"/>
        <end position="173"/>
    </location>
</feature>
<dbReference type="Gene3D" id="3.60.21.70">
    <property type="entry name" value="PhoD-like phosphatase"/>
    <property type="match status" value="1"/>
</dbReference>
<keyword evidence="5" id="KW-1185">Reference proteome</keyword>
<feature type="region of interest" description="Disordered" evidence="1">
    <location>
        <begin position="1"/>
        <end position="122"/>
    </location>
</feature>
<proteinExistence type="predicted"/>
<feature type="transmembrane region" description="Helical" evidence="2">
    <location>
        <begin position="248"/>
        <end position="271"/>
    </location>
</feature>
<protein>
    <recommendedName>
        <fullName evidence="3">Bulb-type lectin domain-containing protein</fullName>
    </recommendedName>
</protein>
<dbReference type="InterPro" id="IPR036426">
    <property type="entry name" value="Bulb-type_lectin_dom_sf"/>
</dbReference>
<dbReference type="SMART" id="SM00108">
    <property type="entry name" value="B_lectin"/>
    <property type="match status" value="1"/>
</dbReference>
<dbReference type="InterPro" id="IPR038607">
    <property type="entry name" value="PhoD-like_sf"/>
</dbReference>
<gene>
    <name evidence="4" type="ORF">CYCCA115_LOCUS16212</name>
</gene>
<dbReference type="PANTHER" id="PTHR33987">
    <property type="entry name" value="CALCINEURIN-LIKE METALLO-PHOSPHOESTERASE SUPERFAMILY PROTEIN"/>
    <property type="match status" value="1"/>
</dbReference>
<reference evidence="4" key="1">
    <citation type="submission" date="2023-08" db="EMBL/GenBank/DDBJ databases">
        <authorList>
            <person name="Audoor S."/>
            <person name="Bilcke G."/>
        </authorList>
    </citation>
    <scope>NUCLEOTIDE SEQUENCE</scope>
</reference>
<dbReference type="SUPFAM" id="SSF56300">
    <property type="entry name" value="Metallo-dependent phosphatases"/>
    <property type="match status" value="1"/>
</dbReference>
<dbReference type="EMBL" id="CAKOGP040001914">
    <property type="protein sequence ID" value="CAJ1956395.1"/>
    <property type="molecule type" value="Genomic_DNA"/>
</dbReference>
<evidence type="ECO:0000313" key="4">
    <source>
        <dbReference type="EMBL" id="CAJ1956395.1"/>
    </source>
</evidence>
<dbReference type="Pfam" id="PF09423">
    <property type="entry name" value="PhoD"/>
    <property type="match status" value="1"/>
</dbReference>
<evidence type="ECO:0000256" key="1">
    <source>
        <dbReference type="SAM" id="MobiDB-lite"/>
    </source>
</evidence>
<comment type="caution">
    <text evidence="4">The sequence shown here is derived from an EMBL/GenBank/DDBJ whole genome shotgun (WGS) entry which is preliminary data.</text>
</comment>
<dbReference type="InterPro" id="IPR018946">
    <property type="entry name" value="PhoD-like_MPP"/>
</dbReference>
<organism evidence="4 5">
    <name type="scientific">Cylindrotheca closterium</name>
    <dbReference type="NCBI Taxonomy" id="2856"/>
    <lineage>
        <taxon>Eukaryota</taxon>
        <taxon>Sar</taxon>
        <taxon>Stramenopiles</taxon>
        <taxon>Ochrophyta</taxon>
        <taxon>Bacillariophyta</taxon>
        <taxon>Bacillariophyceae</taxon>
        <taxon>Bacillariophycidae</taxon>
        <taxon>Bacillariales</taxon>
        <taxon>Bacillariaceae</taxon>
        <taxon>Cylindrotheca</taxon>
    </lineage>
</organism>
<keyword evidence="2" id="KW-1133">Transmembrane helix</keyword>
<name>A0AAD2FY70_9STRA</name>